<dbReference type="AlphaFoldDB" id="A0A9E7P8J7"/>
<gene>
    <name evidence="2" type="ORF">I9054_013675</name>
</gene>
<feature type="domain" description="DUF4123" evidence="1">
    <location>
        <begin position="6"/>
        <end position="60"/>
    </location>
</feature>
<reference evidence="2" key="1">
    <citation type="submission" date="2022-02" db="EMBL/GenBank/DDBJ databases">
        <title>Characterization of Tn125 harboring carbapenem-resistant Acinetobacter bereziniae clinical isolates.</title>
        <authorList>
            <person name="Wong N.-K."/>
            <person name="Pan Q."/>
        </authorList>
    </citation>
    <scope>NUCLEOTIDE SEQUENCE</scope>
    <source>
        <strain evidence="2">GD03393</strain>
    </source>
</reference>
<dbReference type="InterPro" id="IPR025391">
    <property type="entry name" value="DUF4123"/>
</dbReference>
<dbReference type="RefSeq" id="WP_227560589.1">
    <property type="nucleotide sequence ID" value="NZ_BKNL01000122.1"/>
</dbReference>
<sequence length="85" mass="10136">MNQHNAMIFFKSALNIKQLKNILREKLYLELEDGGIGILRFYDPRILNRLHQILTPEQKKEFMNGIDAYYFKLNDLGYEINNNET</sequence>
<dbReference type="Pfam" id="PF13503">
    <property type="entry name" value="DUF4123"/>
    <property type="match status" value="1"/>
</dbReference>
<evidence type="ECO:0000313" key="2">
    <source>
        <dbReference type="EMBL" id="UUN96423.1"/>
    </source>
</evidence>
<dbReference type="Proteomes" id="UP000644140">
    <property type="component" value="Chromosome"/>
</dbReference>
<accession>A0A9E7P8J7</accession>
<dbReference type="EMBL" id="CP092085">
    <property type="protein sequence ID" value="UUN96423.1"/>
    <property type="molecule type" value="Genomic_DNA"/>
</dbReference>
<protein>
    <submittedName>
        <fullName evidence="2">DUF4123 domain-containing protein</fullName>
    </submittedName>
</protein>
<evidence type="ECO:0000313" key="3">
    <source>
        <dbReference type="Proteomes" id="UP000644140"/>
    </source>
</evidence>
<proteinExistence type="predicted"/>
<name>A0A9E7P8J7_ACIBZ</name>
<evidence type="ECO:0000259" key="1">
    <source>
        <dbReference type="Pfam" id="PF13503"/>
    </source>
</evidence>
<organism evidence="2 3">
    <name type="scientific">Acinetobacter bereziniae</name>
    <name type="common">Acinetobacter genomosp. 10</name>
    <dbReference type="NCBI Taxonomy" id="106648"/>
    <lineage>
        <taxon>Bacteria</taxon>
        <taxon>Pseudomonadati</taxon>
        <taxon>Pseudomonadota</taxon>
        <taxon>Gammaproteobacteria</taxon>
        <taxon>Moraxellales</taxon>
        <taxon>Moraxellaceae</taxon>
        <taxon>Acinetobacter</taxon>
    </lineage>
</organism>